<dbReference type="RefSeq" id="WP_305006060.1">
    <property type="nucleotide sequence ID" value="NZ_JAUQSY010000005.1"/>
</dbReference>
<gene>
    <name evidence="2" type="ORF">Q5H93_08365</name>
</gene>
<protein>
    <submittedName>
        <fullName evidence="2">DUF262 domain-containing protein</fullName>
    </submittedName>
</protein>
<proteinExistence type="predicted"/>
<organism evidence="2 3">
    <name type="scientific">Hymenobacter aranciens</name>
    <dbReference type="NCBI Taxonomy" id="3063996"/>
    <lineage>
        <taxon>Bacteria</taxon>
        <taxon>Pseudomonadati</taxon>
        <taxon>Bacteroidota</taxon>
        <taxon>Cytophagia</taxon>
        <taxon>Cytophagales</taxon>
        <taxon>Hymenobacteraceae</taxon>
        <taxon>Hymenobacter</taxon>
    </lineage>
</organism>
<name>A0ABT9B977_9BACT</name>
<dbReference type="Pfam" id="PF03235">
    <property type="entry name" value="GmrSD_N"/>
    <property type="match status" value="1"/>
</dbReference>
<keyword evidence="3" id="KW-1185">Reference proteome</keyword>
<dbReference type="InterPro" id="IPR004919">
    <property type="entry name" value="GmrSD_N"/>
</dbReference>
<feature type="domain" description="GmrSD restriction endonucleases N-terminal" evidence="1">
    <location>
        <begin position="9"/>
        <end position="195"/>
    </location>
</feature>
<dbReference type="EMBL" id="JAUQSY010000005">
    <property type="protein sequence ID" value="MDO7874743.1"/>
    <property type="molecule type" value="Genomic_DNA"/>
</dbReference>
<evidence type="ECO:0000259" key="1">
    <source>
        <dbReference type="Pfam" id="PF03235"/>
    </source>
</evidence>
<evidence type="ECO:0000313" key="2">
    <source>
        <dbReference type="EMBL" id="MDO7874743.1"/>
    </source>
</evidence>
<comment type="caution">
    <text evidence="2">The sequence shown here is derived from an EMBL/GenBank/DDBJ whole genome shotgun (WGS) entry which is preliminary data.</text>
</comment>
<accession>A0ABT9B977</accession>
<dbReference type="PANTHER" id="PTHR35149:SF1">
    <property type="entry name" value="DUF5655 DOMAIN-CONTAINING PROTEIN"/>
    <property type="match status" value="1"/>
</dbReference>
<dbReference type="PANTHER" id="PTHR35149">
    <property type="entry name" value="SLL5132 PROTEIN"/>
    <property type="match status" value="1"/>
</dbReference>
<reference evidence="2" key="1">
    <citation type="submission" date="2023-07" db="EMBL/GenBank/DDBJ databases">
        <authorList>
            <person name="Kim M.K."/>
        </authorList>
    </citation>
    <scope>NUCLEOTIDE SEQUENCE</scope>
    <source>
        <strain evidence="2">ASUV-10-1</strain>
    </source>
</reference>
<sequence>MKTIAELKGYKFLVPQYQRGYRWTKTQVKDLLEDLLHFKDTAATETFYCLQPVLVKPFGEQWELIDGQQRLTTIHILLGYIQGTYRRSVVPLFTLEYATRDESQGYLENIDPARASDNIDFHFMHQARASMAEWFEQQDSPEAVADDIYPTLLRRTKVIWYELAPDLGGEHEAFIRINSGKIPLTNAELIKALFLKRAQVGEPEDQSRFERRQLEMATEWDMIEARLQQPDLWYFLNEGISQQPTRIEFLFELLAGIEKSGREDYATFYYFNEKLAKADTERLLEEWRKVKDLFLLLEEWYNNRDWYHKIGYLITVGEKIGTLVKMARACTKTEFSAYVQKRIKNTVADTWETWNYNDNYRELKNVLLLFNIETLHQNKGASYRFPFRHYKGDGEDARRWSLEHIHAQNSRGLSGKDAYVQWLKDVRRFVVDRMAQVSGATESESEQSEPSQPQQVLDELDALIQQTAIDKDDFELVQKRIFALLGEPDLHTVDNLALLTVSDNSKLSNGVFPQKRALIMELERKGSFIPIATRNVFLKYYSETPENLAYWSADDRRNYVDSIRETLKAYLTPVAAATHAN</sequence>
<evidence type="ECO:0000313" key="3">
    <source>
        <dbReference type="Proteomes" id="UP001176429"/>
    </source>
</evidence>
<dbReference type="Proteomes" id="UP001176429">
    <property type="component" value="Unassembled WGS sequence"/>
</dbReference>